<accession>A0A364L2J9</accession>
<evidence type="ECO:0000256" key="3">
    <source>
        <dbReference type="ARBA" id="ARBA00022574"/>
    </source>
</evidence>
<comment type="subcellular location">
    <subcellularLocation>
        <location evidence="1">Membrane</location>
        <topology evidence="1">Multi-pass membrane protein</topology>
    </subcellularLocation>
</comment>
<keyword evidence="14" id="KW-1185">Reference proteome</keyword>
<evidence type="ECO:0000259" key="12">
    <source>
        <dbReference type="Pfam" id="PF24883"/>
    </source>
</evidence>
<evidence type="ECO:0000256" key="5">
    <source>
        <dbReference type="ARBA" id="ARBA00022737"/>
    </source>
</evidence>
<dbReference type="InterPro" id="IPR031359">
    <property type="entry name" value="NACHT_N"/>
</dbReference>
<dbReference type="Gene3D" id="1.20.1740.10">
    <property type="entry name" value="Amino acid/polyamine transporter I"/>
    <property type="match status" value="1"/>
</dbReference>
<dbReference type="EMBL" id="MIKG01000011">
    <property type="protein sequence ID" value="RAO70027.1"/>
    <property type="molecule type" value="Genomic_DNA"/>
</dbReference>
<evidence type="ECO:0000313" key="13">
    <source>
        <dbReference type="EMBL" id="RAO70027.1"/>
    </source>
</evidence>
<dbReference type="Pfam" id="PF00400">
    <property type="entry name" value="WD40"/>
    <property type="match status" value="3"/>
</dbReference>
<dbReference type="Gene3D" id="3.40.50.300">
    <property type="entry name" value="P-loop containing nucleotide triphosphate hydrolases"/>
    <property type="match status" value="1"/>
</dbReference>
<keyword evidence="6 9" id="KW-1133">Transmembrane helix</keyword>
<name>A0A364L2J9_TALAM</name>
<dbReference type="InterPro" id="IPR015943">
    <property type="entry name" value="WD40/YVTN_repeat-like_dom_sf"/>
</dbReference>
<feature type="domain" description="Amino acid permease/ SLC12A" evidence="10">
    <location>
        <begin position="1293"/>
        <end position="1533"/>
    </location>
</feature>
<evidence type="ECO:0000256" key="7">
    <source>
        <dbReference type="ARBA" id="ARBA00023136"/>
    </source>
</evidence>
<dbReference type="PANTHER" id="PTHR43495:SF5">
    <property type="entry name" value="GAMMA-AMINOBUTYRIC ACID PERMEASE"/>
    <property type="match status" value="1"/>
</dbReference>
<dbReference type="SMART" id="SM00320">
    <property type="entry name" value="WD40"/>
    <property type="match status" value="5"/>
</dbReference>
<keyword evidence="5" id="KW-0677">Repeat</keyword>
<feature type="domain" description="Amino acid permease/ SLC12A" evidence="10">
    <location>
        <begin position="1561"/>
        <end position="1706"/>
    </location>
</feature>
<dbReference type="STRING" id="1196081.A0A364L2J9"/>
<dbReference type="Gene3D" id="2.130.10.10">
    <property type="entry name" value="YVTN repeat-like/Quinoprotein amine dehydrogenase"/>
    <property type="match status" value="3"/>
</dbReference>
<dbReference type="SUPFAM" id="SSF50978">
    <property type="entry name" value="WD40 repeat-like"/>
    <property type="match status" value="1"/>
</dbReference>
<feature type="domain" description="NWD NACHT-NTPase N-terminal" evidence="11">
    <location>
        <begin position="59"/>
        <end position="289"/>
    </location>
</feature>
<evidence type="ECO:0000256" key="1">
    <source>
        <dbReference type="ARBA" id="ARBA00004141"/>
    </source>
</evidence>
<keyword evidence="3 8" id="KW-0853">WD repeat</keyword>
<proteinExistence type="predicted"/>
<dbReference type="GO" id="GO:0055085">
    <property type="term" value="P:transmembrane transport"/>
    <property type="evidence" value="ECO:0007669"/>
    <property type="project" value="InterPro"/>
</dbReference>
<protein>
    <recommendedName>
        <fullName evidence="15">NWD NACHT-NTPase N-terminal domain-containing protein</fullName>
    </recommendedName>
</protein>
<dbReference type="PROSITE" id="PS50294">
    <property type="entry name" value="WD_REPEATS_REGION"/>
    <property type="match status" value="2"/>
</dbReference>
<feature type="repeat" description="WD" evidence="8">
    <location>
        <begin position="1110"/>
        <end position="1151"/>
    </location>
</feature>
<dbReference type="Pfam" id="PF17100">
    <property type="entry name" value="NACHT_N"/>
    <property type="match status" value="1"/>
</dbReference>
<feature type="repeat" description="WD" evidence="8">
    <location>
        <begin position="992"/>
        <end position="1024"/>
    </location>
</feature>
<dbReference type="InterPro" id="IPR036322">
    <property type="entry name" value="WD40_repeat_dom_sf"/>
</dbReference>
<dbReference type="OrthoDB" id="3900342at2759"/>
<evidence type="ECO:0000256" key="9">
    <source>
        <dbReference type="SAM" id="Phobius"/>
    </source>
</evidence>
<evidence type="ECO:0000256" key="2">
    <source>
        <dbReference type="ARBA" id="ARBA00022448"/>
    </source>
</evidence>
<dbReference type="Pfam" id="PF24883">
    <property type="entry name" value="NPHP3_N"/>
    <property type="match status" value="1"/>
</dbReference>
<dbReference type="PANTHER" id="PTHR43495">
    <property type="entry name" value="GABA PERMEASE"/>
    <property type="match status" value="1"/>
</dbReference>
<dbReference type="Proteomes" id="UP000249363">
    <property type="component" value="Unassembled WGS sequence"/>
</dbReference>
<organism evidence="13 14">
    <name type="scientific">Talaromyces amestolkiae</name>
    <dbReference type="NCBI Taxonomy" id="1196081"/>
    <lineage>
        <taxon>Eukaryota</taxon>
        <taxon>Fungi</taxon>
        <taxon>Dikarya</taxon>
        <taxon>Ascomycota</taxon>
        <taxon>Pezizomycotina</taxon>
        <taxon>Eurotiomycetes</taxon>
        <taxon>Eurotiomycetidae</taxon>
        <taxon>Eurotiales</taxon>
        <taxon>Trichocomaceae</taxon>
        <taxon>Talaromyces</taxon>
        <taxon>Talaromyces sect. Talaromyces</taxon>
    </lineage>
</organism>
<gene>
    <name evidence="13" type="ORF">BHQ10_006039</name>
</gene>
<dbReference type="InterPro" id="IPR019775">
    <property type="entry name" value="WD40_repeat_CS"/>
</dbReference>
<reference evidence="13 14" key="1">
    <citation type="journal article" date="2017" name="Biotechnol. Biofuels">
        <title>Differential beta-glucosidase expression as a function of carbon source availability in Talaromyces amestolkiae: a genomic and proteomic approach.</title>
        <authorList>
            <person name="de Eugenio L.I."/>
            <person name="Mendez-Liter J.A."/>
            <person name="Nieto-Dominguez M."/>
            <person name="Alonso L."/>
            <person name="Gil-Munoz J."/>
            <person name="Barriuso J."/>
            <person name="Prieto A."/>
            <person name="Martinez M.J."/>
        </authorList>
    </citation>
    <scope>NUCLEOTIDE SEQUENCE [LARGE SCALE GENOMIC DNA]</scope>
    <source>
        <strain evidence="13 14">CIB</strain>
    </source>
</reference>
<dbReference type="InterPro" id="IPR027417">
    <property type="entry name" value="P-loop_NTPase"/>
</dbReference>
<dbReference type="PROSITE" id="PS00678">
    <property type="entry name" value="WD_REPEATS_1"/>
    <property type="match status" value="2"/>
</dbReference>
<dbReference type="RefSeq" id="XP_040734543.1">
    <property type="nucleotide sequence ID" value="XM_040878581.1"/>
</dbReference>
<dbReference type="GO" id="GO:0016020">
    <property type="term" value="C:membrane"/>
    <property type="evidence" value="ECO:0007669"/>
    <property type="project" value="UniProtKB-SubCell"/>
</dbReference>
<dbReference type="InterPro" id="IPR056884">
    <property type="entry name" value="NPHP3-like_N"/>
</dbReference>
<dbReference type="PROSITE" id="PS50082">
    <property type="entry name" value="WD_REPEATS_2"/>
    <property type="match status" value="3"/>
</dbReference>
<dbReference type="Pfam" id="PF00324">
    <property type="entry name" value="AA_permease"/>
    <property type="match status" value="2"/>
</dbReference>
<feature type="domain" description="Nephrocystin 3-like N-terminal" evidence="12">
    <location>
        <begin position="368"/>
        <end position="540"/>
    </location>
</feature>
<feature type="transmembrane region" description="Helical" evidence="9">
    <location>
        <begin position="1371"/>
        <end position="1393"/>
    </location>
</feature>
<evidence type="ECO:0000256" key="4">
    <source>
        <dbReference type="ARBA" id="ARBA00022692"/>
    </source>
</evidence>
<feature type="transmembrane region" description="Helical" evidence="9">
    <location>
        <begin position="1405"/>
        <end position="1426"/>
    </location>
</feature>
<evidence type="ECO:0008006" key="15">
    <source>
        <dbReference type="Google" id="ProtNLM"/>
    </source>
</evidence>
<sequence>MPLRARFKRFLASSEGKETTNENDHSYGDLKAADLQIKTAKPEPPLIHNTDPQSFQLGDLWNEAYKQLREEDEKLIVAYEENLLTQGKGQPGGQHTRDVFDNGHETQLQHIIEQRLADIQETRLRVTVGGRDIVVKDQARRIIHAILSFKDAISSAVSSEPHAALAWGGILMLLNPVLRAIIQEEDAIDGFEQILGLLIRYRLLESTHVEVYTSTNPNSRPMNPLEEIHASLKAKTINLYKEVLKYQMRLAKQYSHSSSFRFLKDSVAVDNWKDMLQSITEIDQNIKDDLEFLGGHALKTIDNKLENLQRQMGTSLDLITEARDEAKASKQLQLLEKLPYAEGAVFNSFEDRGKRRCLAETQVDILTEIQEWMEDPDGCRIFWLRGMAGTGKSTISRTFAASSHNRTRLVTGEPLPNNLCLGASFFFNQYEPRRNNAKRFFTTLAWSLAEVMPDLKALVCDAIYNNPRIGDELPENQWKYLIFKPLLELETRILCSSTLVIVIDALDECKPDSDLSLILQLMSRVKDLQTIKIRFFLTSRPEAHIRSCFRGLSPDLIHGTVLNKVTVSGWAENVQNDITRFLKHELATIQQKNQIAEDWPGQTNLHKLATKADGLFIYAATACRFLDGSSLTRSRLDLRLKMIFDNKVTGDSPQKSLDAIYTSILQFSVLGDAIEEEKAEISSLFKQIVGSIVVLYEPLSPQSLSALVGTPLSSVEETLKGLHSVLAVPDKSSETVQLLHLSFRDFLIDNQRCLDDKFCISETTAHETIFQNSMKVMSTMLRYDLCYLLSPAMELSDIEQSRISQHIPTHLQYACRHWLHHLRHSGVQPIDNGKVHQFLRTHLLHWLEALSLLGRMDEGVRDILVLSEYLATPPAEGRIELKFLVQDARRFVLKFRSVMESSPLQIYHSALVFSPEGSVVGKLFQDYIPKWLDQIPTTDPHWDNLLQTLGPPTFDDMALSPDGKLAASTGCIWDTLTGTLVKHLESWDQSMSVAFSPNGRTLISVTRRGTIKTWDVTTGLLVLELSTDCQSASIAVFSKSRNMAAVVESRYRFITIIDMIGGKYIKPDRAHSGEIVALEFSPDGAVLVSASEDGTIRFWDTTTADLRRSLGEHHNGVSNVAFSPNGQILASAAMDKTINLWNADTGALLVKIECKDTSLRLWNVDTGAMVWKINGGFTAPVFSPNGELLTSTSGRYRKSFYCSSGIKLWETKSGRLAKIVADRNDFLNVLFSPDSNFIVSTSEIGIQLWDFDLTENQHSSNAHTTPAFEIALDTSSRRAVSFDGYSSVILWDMLTINGTLGTGLYWRGGQILELGGPLAVLLSFLLVGVLAWAVMQCITEMLCIWPIPGALSMYVGEFVDMELGIAVGVTYWFTYAVSFSALVATSAAELVFWPVVDDSKSFQGLVIYFAIPVCLILVNAFSIGIYRHVELYTGILKIFFLVVIFVFLIILKFMAQPDQTANQPVNTENWSLVLVYDHNAAPNWATAFMYSPYPHLFLMYAYRNRMSISIATFAYVGVEIVAASALEVKWPRRVKTDLSSSSQRSNDTLIGNTVKFSAIWISVMATLAYTLTSVLATLEISWDDCQLPRLSWVTIIQCSSPSTPANSSAETGIGAKTSSVFVAIASRSQIPHLGDIFNVFLVFTCLSCASTNLYVASRALFGLTSRLDDGPRQPWYLRAMAYFGKTDNHSVPRRAMIFSAFAFCISAHRETLEREGISLVRRWSTKHPNDYPYRGSGQPFLAYAALAGCMFVLIIANSAALWNGFHVMPFLSSYLIVLVFIALFIGIKLKRGGKWAFVDLSNEQKVIRKINNLHSIRLGAT</sequence>
<evidence type="ECO:0000313" key="14">
    <source>
        <dbReference type="Proteomes" id="UP000249363"/>
    </source>
</evidence>
<keyword evidence="7 9" id="KW-0472">Membrane</keyword>
<dbReference type="SUPFAM" id="SSF52540">
    <property type="entry name" value="P-loop containing nucleoside triphosphate hydrolases"/>
    <property type="match status" value="1"/>
</dbReference>
<feature type="transmembrane region" description="Helical" evidence="9">
    <location>
        <begin position="1438"/>
        <end position="1455"/>
    </location>
</feature>
<dbReference type="InterPro" id="IPR001680">
    <property type="entry name" value="WD40_rpt"/>
</dbReference>
<keyword evidence="4 9" id="KW-0812">Transmembrane</keyword>
<evidence type="ECO:0000256" key="6">
    <source>
        <dbReference type="ARBA" id="ARBA00022989"/>
    </source>
</evidence>
<feature type="transmembrane region" description="Helical" evidence="9">
    <location>
        <begin position="1506"/>
        <end position="1528"/>
    </location>
</feature>
<feature type="transmembrane region" description="Helical" evidence="9">
    <location>
        <begin position="1549"/>
        <end position="1571"/>
    </location>
</feature>
<feature type="transmembrane region" description="Helical" evidence="9">
    <location>
        <begin position="1636"/>
        <end position="1656"/>
    </location>
</feature>
<dbReference type="CDD" id="cd00200">
    <property type="entry name" value="WD40"/>
    <property type="match status" value="1"/>
</dbReference>
<keyword evidence="2" id="KW-0813">Transport</keyword>
<dbReference type="InterPro" id="IPR004841">
    <property type="entry name" value="AA-permease/SLC12A_dom"/>
</dbReference>
<feature type="transmembrane region" description="Helical" evidence="9">
    <location>
        <begin position="1768"/>
        <end position="1787"/>
    </location>
</feature>
<evidence type="ECO:0000259" key="11">
    <source>
        <dbReference type="Pfam" id="PF17100"/>
    </source>
</evidence>
<evidence type="ECO:0000259" key="10">
    <source>
        <dbReference type="Pfam" id="PF00324"/>
    </source>
</evidence>
<feature type="transmembrane region" description="Helical" evidence="9">
    <location>
        <begin position="1318"/>
        <end position="1335"/>
    </location>
</feature>
<feature type="repeat" description="WD" evidence="8">
    <location>
        <begin position="1068"/>
        <end position="1109"/>
    </location>
</feature>
<evidence type="ECO:0000256" key="8">
    <source>
        <dbReference type="PROSITE-ProRule" id="PRU00221"/>
    </source>
</evidence>
<comment type="caution">
    <text evidence="13">The sequence shown here is derived from an EMBL/GenBank/DDBJ whole genome shotgun (WGS) entry which is preliminary data.</text>
</comment>
<feature type="transmembrane region" description="Helical" evidence="9">
    <location>
        <begin position="1740"/>
        <end position="1762"/>
    </location>
</feature>
<dbReference type="GeneID" id="63795255"/>